<proteinExistence type="predicted"/>
<evidence type="ECO:0000259" key="9">
    <source>
        <dbReference type="PROSITE" id="PS51722"/>
    </source>
</evidence>
<dbReference type="CDD" id="cd04171">
    <property type="entry name" value="SelB"/>
    <property type="match status" value="1"/>
</dbReference>
<dbReference type="PROSITE" id="PS00301">
    <property type="entry name" value="G_TR_1"/>
    <property type="match status" value="1"/>
</dbReference>
<dbReference type="InterPro" id="IPR036388">
    <property type="entry name" value="WH-like_DNA-bd_sf"/>
</dbReference>
<dbReference type="PANTHER" id="PTHR43721">
    <property type="entry name" value="ELONGATION FACTOR TU-RELATED"/>
    <property type="match status" value="1"/>
</dbReference>
<dbReference type="PRINTS" id="PR00315">
    <property type="entry name" value="ELONGATNFCT"/>
</dbReference>
<dbReference type="PANTHER" id="PTHR43721:SF22">
    <property type="entry name" value="ELONGATION FACTOR TU, MITOCHONDRIAL"/>
    <property type="match status" value="1"/>
</dbReference>
<dbReference type="Pfam" id="PF25461">
    <property type="entry name" value="Beta-barrel_SelB"/>
    <property type="match status" value="1"/>
</dbReference>
<dbReference type="InterPro" id="IPR005225">
    <property type="entry name" value="Small_GTP-bd"/>
</dbReference>
<dbReference type="CDD" id="cd03696">
    <property type="entry name" value="SelB_II"/>
    <property type="match status" value="1"/>
</dbReference>
<dbReference type="GO" id="GO:0005829">
    <property type="term" value="C:cytosol"/>
    <property type="evidence" value="ECO:0007669"/>
    <property type="project" value="TreeGrafter"/>
</dbReference>
<comment type="function">
    <text evidence="7">Translation factor necessary for the incorporation of selenocysteine into proteins. It probably replaces EF-Tu for the insertion of selenocysteine directed by the UGA codon. SelB binds GTP and GDP.</text>
</comment>
<evidence type="ECO:0000256" key="6">
    <source>
        <dbReference type="ARBA" id="ARBA00023134"/>
    </source>
</evidence>
<dbReference type="CDD" id="cd15491">
    <property type="entry name" value="selB_III"/>
    <property type="match status" value="1"/>
</dbReference>
<dbReference type="InterPro" id="IPR009000">
    <property type="entry name" value="Transl_B-barrel_sf"/>
</dbReference>
<dbReference type="SUPFAM" id="SSF50447">
    <property type="entry name" value="Translation proteins"/>
    <property type="match status" value="1"/>
</dbReference>
<dbReference type="InterPro" id="IPR027417">
    <property type="entry name" value="P-loop_NTPase"/>
</dbReference>
<dbReference type="EMBL" id="CP059066">
    <property type="protein sequence ID" value="QSQ10255.1"/>
    <property type="molecule type" value="Genomic_DNA"/>
</dbReference>
<dbReference type="PROSITE" id="PS51722">
    <property type="entry name" value="G_TR_2"/>
    <property type="match status" value="1"/>
</dbReference>
<dbReference type="Pfam" id="PF09107">
    <property type="entry name" value="WHD_3rd_SelB"/>
    <property type="match status" value="1"/>
</dbReference>
<dbReference type="InterPro" id="IPR004161">
    <property type="entry name" value="EFTu-like_2"/>
</dbReference>
<organism evidence="10 11">
    <name type="scientific">Koleobacter methoxysyntrophicus</name>
    <dbReference type="NCBI Taxonomy" id="2751313"/>
    <lineage>
        <taxon>Bacteria</taxon>
        <taxon>Bacillati</taxon>
        <taxon>Bacillota</taxon>
        <taxon>Clostridia</taxon>
        <taxon>Koleobacterales</taxon>
        <taxon>Koleobacteraceae</taxon>
        <taxon>Koleobacter</taxon>
    </lineage>
</organism>
<dbReference type="NCBIfam" id="TIGR00475">
    <property type="entry name" value="selB"/>
    <property type="match status" value="1"/>
</dbReference>
<feature type="domain" description="Tr-type G" evidence="9">
    <location>
        <begin position="1"/>
        <end position="174"/>
    </location>
</feature>
<dbReference type="Pfam" id="PF00009">
    <property type="entry name" value="GTP_EFTU"/>
    <property type="match status" value="1"/>
</dbReference>
<evidence type="ECO:0000256" key="4">
    <source>
        <dbReference type="ARBA" id="ARBA00022741"/>
    </source>
</evidence>
<dbReference type="InterPro" id="IPR031157">
    <property type="entry name" value="G_TR_CS"/>
</dbReference>
<dbReference type="Pfam" id="PF03144">
    <property type="entry name" value="GTP_EFTU_D2"/>
    <property type="match status" value="1"/>
</dbReference>
<keyword evidence="5" id="KW-0648">Protein biosynthesis</keyword>
<dbReference type="GO" id="GO:0003924">
    <property type="term" value="F:GTPase activity"/>
    <property type="evidence" value="ECO:0007669"/>
    <property type="project" value="InterPro"/>
</dbReference>
<sequence length="631" mass="71578">MKHIIIGTAGHIDHGKTALIKSLTQIETDRLKEEKERGISIDLGFAYFDLPSGRRAGIIDVPGHERFIKNMLAGVSGIDLVLLVVAADEGMMPQTFEHLNILSFLNIKKGVIVVTKKDLVDDDWLQLVTQDIHEEVKGTFLEGSPVIPVSSKTGEGLQELVEVIDAMTEAIEPKDVSLPFRMPIDRVFTISGFGTIVTGTLISGRIRVNDEGEVMPQGYISRVRSLQVHGTDVNEALAGQRVAINLVGIKVDEIHRGDVFAQKGLLRNTEFLDCSLTLLKGITKPLKNLERVRLHIGAKEVICRCVLLDKKELNPGEKAFVQFRLEEPVAVLPGDRYVLRTYSPLTTIGGGEVLKVSTKREKAFNKKIINELLLREKGTSEELLSCIIMEKSPDFPVEGELFNLYGRRDFKATLERLIMNCIVIKARINQKDVFLHKDFLNRVENKIIEILREFHKKFPLKRGISKEELREKLKLPSQGFQLLLDKYEKKGTIKSKEGIIALKDFQVSYSPEQEKLKVYIEDLYLKGGFTPPGIEELFNSINSSKEEIASIYNSMIEMGLLIKVREDIVFHSEYYSKARELLIKHLKEKGKINLGEFRDLLKTTRKFALPLLEHFDDIKLTRRVDDERVLR</sequence>
<dbReference type="GO" id="GO:0005525">
    <property type="term" value="F:GTP binding"/>
    <property type="evidence" value="ECO:0007669"/>
    <property type="project" value="UniProtKB-KW"/>
</dbReference>
<evidence type="ECO:0000256" key="3">
    <source>
        <dbReference type="ARBA" id="ARBA00022490"/>
    </source>
</evidence>
<reference evidence="10" key="1">
    <citation type="submission" date="2020-07" db="EMBL/GenBank/DDBJ databases">
        <title>Koleobacter methoxysyntrophicus gen. nov., sp. nov., a novel anaerobic bacterium isolated from deep subsurface oil field and proposal of Koleobacterales ord. nov. in the phylum Firmicutes.</title>
        <authorList>
            <person name="Sakamoto S."/>
            <person name="Tamaki H."/>
        </authorList>
    </citation>
    <scope>NUCLEOTIDE SEQUENCE</scope>
    <source>
        <strain evidence="10">NRmbB1</strain>
    </source>
</reference>
<comment type="subcellular location">
    <subcellularLocation>
        <location evidence="1">Cytoplasm</location>
    </subcellularLocation>
</comment>
<dbReference type="Gene3D" id="3.40.50.300">
    <property type="entry name" value="P-loop containing nucleotide triphosphate hydrolases"/>
    <property type="match status" value="1"/>
</dbReference>
<dbReference type="InterPro" id="IPR057335">
    <property type="entry name" value="Beta-barrel_SelB"/>
</dbReference>
<keyword evidence="3" id="KW-0963">Cytoplasm</keyword>
<evidence type="ECO:0000313" key="11">
    <source>
        <dbReference type="Proteomes" id="UP000662904"/>
    </source>
</evidence>
<dbReference type="Gene3D" id="1.10.10.10">
    <property type="entry name" value="Winged helix-like DNA-binding domain superfamily/Winged helix DNA-binding domain"/>
    <property type="match status" value="1"/>
</dbReference>
<dbReference type="InterPro" id="IPR050055">
    <property type="entry name" value="EF-Tu_GTPase"/>
</dbReference>
<dbReference type="SUPFAM" id="SSF52540">
    <property type="entry name" value="P-loop containing nucleoside triphosphate hydrolases"/>
    <property type="match status" value="1"/>
</dbReference>
<dbReference type="GO" id="GO:0001514">
    <property type="term" value="P:selenocysteine incorporation"/>
    <property type="evidence" value="ECO:0007669"/>
    <property type="project" value="InterPro"/>
</dbReference>
<dbReference type="InterPro" id="IPR000795">
    <property type="entry name" value="T_Tr_GTP-bd_dom"/>
</dbReference>
<dbReference type="InterPro" id="IPR015191">
    <property type="entry name" value="SelB_WHD4"/>
</dbReference>
<keyword evidence="11" id="KW-1185">Reference proteome</keyword>
<keyword evidence="4" id="KW-0547">Nucleotide-binding</keyword>
<dbReference type="InterPro" id="IPR036390">
    <property type="entry name" value="WH_DNA-bd_sf"/>
</dbReference>
<keyword evidence="10" id="KW-0251">Elongation factor</keyword>
<dbReference type="Gene3D" id="1.10.10.2770">
    <property type="match status" value="1"/>
</dbReference>
<evidence type="ECO:0000256" key="5">
    <source>
        <dbReference type="ARBA" id="ARBA00022917"/>
    </source>
</evidence>
<evidence type="ECO:0000256" key="7">
    <source>
        <dbReference type="ARBA" id="ARBA00025526"/>
    </source>
</evidence>
<accession>A0A8A0RPD4</accession>
<dbReference type="GO" id="GO:0003746">
    <property type="term" value="F:translation elongation factor activity"/>
    <property type="evidence" value="ECO:0007669"/>
    <property type="project" value="UniProtKB-KW"/>
</dbReference>
<dbReference type="InterPro" id="IPR009001">
    <property type="entry name" value="Transl_elong_EF1A/Init_IF2_C"/>
</dbReference>
<evidence type="ECO:0000256" key="1">
    <source>
        <dbReference type="ARBA" id="ARBA00004496"/>
    </source>
</evidence>
<name>A0A8A0RPD4_9FIRM</name>
<dbReference type="InterPro" id="IPR015190">
    <property type="entry name" value="Elong_fac_SelB-wing-hlx_typ-2"/>
</dbReference>
<evidence type="ECO:0000256" key="2">
    <source>
        <dbReference type="ARBA" id="ARBA00015953"/>
    </source>
</evidence>
<dbReference type="RefSeq" id="WP_206707565.1">
    <property type="nucleotide sequence ID" value="NZ_CP059066.1"/>
</dbReference>
<dbReference type="Gene3D" id="2.40.30.10">
    <property type="entry name" value="Translation factors"/>
    <property type="match status" value="2"/>
</dbReference>
<evidence type="ECO:0000313" key="10">
    <source>
        <dbReference type="EMBL" id="QSQ10255.1"/>
    </source>
</evidence>
<dbReference type="NCBIfam" id="TIGR00231">
    <property type="entry name" value="small_GTP"/>
    <property type="match status" value="1"/>
</dbReference>
<dbReference type="Proteomes" id="UP000662904">
    <property type="component" value="Chromosome"/>
</dbReference>
<dbReference type="InterPro" id="IPR004535">
    <property type="entry name" value="Transl_elong_SelB"/>
</dbReference>
<protein>
    <recommendedName>
        <fullName evidence="2">Selenocysteine-specific elongation factor</fullName>
    </recommendedName>
    <alternativeName>
        <fullName evidence="8">SelB translation factor</fullName>
    </alternativeName>
</protein>
<gene>
    <name evidence="10" type="primary">selB</name>
    <name evidence="10" type="ORF">H0A61_02655</name>
</gene>
<dbReference type="AlphaFoldDB" id="A0A8A0RPD4"/>
<keyword evidence="6" id="KW-0342">GTP-binding</keyword>
<dbReference type="SUPFAM" id="SSF50465">
    <property type="entry name" value="EF-Tu/eEF-1alpha/eIF2-gamma C-terminal domain"/>
    <property type="match status" value="1"/>
</dbReference>
<dbReference type="GO" id="GO:0003723">
    <property type="term" value="F:RNA binding"/>
    <property type="evidence" value="ECO:0007669"/>
    <property type="project" value="InterPro"/>
</dbReference>
<dbReference type="KEGG" id="kme:H0A61_02655"/>
<evidence type="ECO:0000256" key="8">
    <source>
        <dbReference type="ARBA" id="ARBA00031615"/>
    </source>
</evidence>
<dbReference type="Pfam" id="PF09106">
    <property type="entry name" value="WHD_2nd_SelB"/>
    <property type="match status" value="1"/>
</dbReference>
<dbReference type="SUPFAM" id="SSF46785">
    <property type="entry name" value="Winged helix' DNA-binding domain"/>
    <property type="match status" value="3"/>
</dbReference>